<reference evidence="2" key="1">
    <citation type="journal article" date="2019" name="Int. J. Syst. Evol. Microbiol.">
        <title>The Global Catalogue of Microorganisms (GCM) 10K type strain sequencing project: providing services to taxonomists for standard genome sequencing and annotation.</title>
        <authorList>
            <consortium name="The Broad Institute Genomics Platform"/>
            <consortium name="The Broad Institute Genome Sequencing Center for Infectious Disease"/>
            <person name="Wu L."/>
            <person name="Ma J."/>
        </authorList>
    </citation>
    <scope>NUCLEOTIDE SEQUENCE [LARGE SCALE GENOMIC DNA]</scope>
    <source>
        <strain evidence="2">CCM 8702</strain>
    </source>
</reference>
<sequence>MEGGRPLFCAQMDDQDLLAMNYLFFENKKWDFPNSCNQATMEEYVRAGWAWIHICEMQKNEGGE</sequence>
<evidence type="ECO:0008006" key="3">
    <source>
        <dbReference type="Google" id="ProtNLM"/>
    </source>
</evidence>
<proteinExistence type="predicted"/>
<keyword evidence="2" id="KW-1185">Reference proteome</keyword>
<evidence type="ECO:0000313" key="1">
    <source>
        <dbReference type="EMBL" id="GGH81935.1"/>
    </source>
</evidence>
<dbReference type="EMBL" id="BMDD01000004">
    <property type="protein sequence ID" value="GGH81935.1"/>
    <property type="molecule type" value="Genomic_DNA"/>
</dbReference>
<gene>
    <name evidence="1" type="ORF">GCM10007362_32490</name>
</gene>
<evidence type="ECO:0000313" key="2">
    <source>
        <dbReference type="Proteomes" id="UP000605427"/>
    </source>
</evidence>
<protein>
    <recommendedName>
        <fullName evidence="3">GNAT family N-acetyltransferase</fullName>
    </recommendedName>
</protein>
<accession>A0ABQ2A075</accession>
<organism evidence="1 2">
    <name type="scientific">Saccharibacillus endophyticus</name>
    <dbReference type="NCBI Taxonomy" id="2060666"/>
    <lineage>
        <taxon>Bacteria</taxon>
        <taxon>Bacillati</taxon>
        <taxon>Bacillota</taxon>
        <taxon>Bacilli</taxon>
        <taxon>Bacillales</taxon>
        <taxon>Paenibacillaceae</taxon>
        <taxon>Saccharibacillus</taxon>
    </lineage>
</organism>
<dbReference type="Proteomes" id="UP000605427">
    <property type="component" value="Unassembled WGS sequence"/>
</dbReference>
<comment type="caution">
    <text evidence="1">The sequence shown here is derived from an EMBL/GenBank/DDBJ whole genome shotgun (WGS) entry which is preliminary data.</text>
</comment>
<name>A0ABQ2A075_9BACL</name>